<evidence type="ECO:0000313" key="3">
    <source>
        <dbReference type="Proteomes" id="UP001143480"/>
    </source>
</evidence>
<keyword evidence="3" id="KW-1185">Reference proteome</keyword>
<dbReference type="InterPro" id="IPR021224">
    <property type="entry name" value="DUF2690"/>
</dbReference>
<keyword evidence="1" id="KW-0732">Signal</keyword>
<dbReference type="Pfam" id="PF10901">
    <property type="entry name" value="DUF2690"/>
    <property type="match status" value="1"/>
</dbReference>
<comment type="caution">
    <text evidence="2">The sequence shown here is derived from an EMBL/GenBank/DDBJ whole genome shotgun (WGS) entry which is preliminary data.</text>
</comment>
<evidence type="ECO:0008006" key="4">
    <source>
        <dbReference type="Google" id="ProtNLM"/>
    </source>
</evidence>
<accession>A0A9W6KQ62</accession>
<feature type="signal peptide" evidence="1">
    <location>
        <begin position="1"/>
        <end position="32"/>
    </location>
</feature>
<dbReference type="AlphaFoldDB" id="A0A9W6KQ62"/>
<gene>
    <name evidence="2" type="ORF">GCM10017581_068320</name>
</gene>
<reference evidence="2" key="1">
    <citation type="journal article" date="2014" name="Int. J. Syst. Evol. Microbiol.">
        <title>Complete genome sequence of Corynebacterium casei LMG S-19264T (=DSM 44701T), isolated from a smear-ripened cheese.</title>
        <authorList>
            <consortium name="US DOE Joint Genome Institute (JGI-PGF)"/>
            <person name="Walter F."/>
            <person name="Albersmeier A."/>
            <person name="Kalinowski J."/>
            <person name="Ruckert C."/>
        </authorList>
    </citation>
    <scope>NUCLEOTIDE SEQUENCE</scope>
    <source>
        <strain evidence="2">VKM Ac-1321</strain>
    </source>
</reference>
<organism evidence="2 3">
    <name type="scientific">Dactylosporangium matsuzakiense</name>
    <dbReference type="NCBI Taxonomy" id="53360"/>
    <lineage>
        <taxon>Bacteria</taxon>
        <taxon>Bacillati</taxon>
        <taxon>Actinomycetota</taxon>
        <taxon>Actinomycetes</taxon>
        <taxon>Micromonosporales</taxon>
        <taxon>Micromonosporaceae</taxon>
        <taxon>Dactylosporangium</taxon>
    </lineage>
</organism>
<evidence type="ECO:0000313" key="2">
    <source>
        <dbReference type="EMBL" id="GLL05085.1"/>
    </source>
</evidence>
<dbReference type="Proteomes" id="UP001143480">
    <property type="component" value="Unassembled WGS sequence"/>
</dbReference>
<proteinExistence type="predicted"/>
<dbReference type="RefSeq" id="WP_271189766.1">
    <property type="nucleotide sequence ID" value="NZ_BSFP01000053.1"/>
</dbReference>
<name>A0A9W6KQ62_9ACTN</name>
<sequence>MRAARRIGLKAALLAVLTTSIATIALQAPASAAACSGASCYGRNPEGLCSSDATGLLGRDYINGSSSFRVELRYSPSCQAGWMRLIVYPGSGGSGFAMSAWNQGGPSTGFAQSNSGTSWTNMIDGSPGKSICGGTHLYFNGAYRGWYDPGCAYR</sequence>
<dbReference type="EMBL" id="BSFP01000053">
    <property type="protein sequence ID" value="GLL05085.1"/>
    <property type="molecule type" value="Genomic_DNA"/>
</dbReference>
<dbReference type="PROSITE" id="PS51257">
    <property type="entry name" value="PROKAR_LIPOPROTEIN"/>
    <property type="match status" value="1"/>
</dbReference>
<protein>
    <recommendedName>
        <fullName evidence="4">DUF2690 domain-containing protein</fullName>
    </recommendedName>
</protein>
<feature type="chain" id="PRO_5040920038" description="DUF2690 domain-containing protein" evidence="1">
    <location>
        <begin position="33"/>
        <end position="154"/>
    </location>
</feature>
<reference evidence="2" key="2">
    <citation type="submission" date="2023-01" db="EMBL/GenBank/DDBJ databases">
        <authorList>
            <person name="Sun Q."/>
            <person name="Evtushenko L."/>
        </authorList>
    </citation>
    <scope>NUCLEOTIDE SEQUENCE</scope>
    <source>
        <strain evidence="2">VKM Ac-1321</strain>
    </source>
</reference>
<evidence type="ECO:0000256" key="1">
    <source>
        <dbReference type="SAM" id="SignalP"/>
    </source>
</evidence>